<dbReference type="RefSeq" id="WP_150693192.1">
    <property type="nucleotide sequence ID" value="NZ_CABVJC010000004.1"/>
</dbReference>
<evidence type="ECO:0000313" key="2">
    <source>
        <dbReference type="EMBL" id="VVQ01294.1"/>
    </source>
</evidence>
<dbReference type="Pfam" id="PF20178">
    <property type="entry name" value="ToxA_N"/>
    <property type="match status" value="1"/>
</dbReference>
<dbReference type="CDD" id="cd14729">
    <property type="entry name" value="RtxA-like"/>
    <property type="match status" value="1"/>
</dbReference>
<dbReference type="SUPFAM" id="SSF159501">
    <property type="entry name" value="EreA/ChaN-like"/>
    <property type="match status" value="1"/>
</dbReference>
<protein>
    <recommendedName>
        <fullName evidence="1">Dermonecrotic toxin N-terminal domain-containing protein</fullName>
    </recommendedName>
</protein>
<dbReference type="EMBL" id="CABVJC010000004">
    <property type="protein sequence ID" value="VVQ01294.1"/>
    <property type="molecule type" value="Genomic_DNA"/>
</dbReference>
<dbReference type="Gene3D" id="3.40.50.11550">
    <property type="match status" value="1"/>
</dbReference>
<dbReference type="AlphaFoldDB" id="A0A5E7U086"/>
<gene>
    <name evidence="2" type="ORF">PS941_02605</name>
</gene>
<accession>A0A5E7U086</accession>
<organism evidence="2 3">
    <name type="scientific">Pseudomonas fluorescens</name>
    <dbReference type="NCBI Taxonomy" id="294"/>
    <lineage>
        <taxon>Bacteria</taxon>
        <taxon>Pseudomonadati</taxon>
        <taxon>Pseudomonadota</taxon>
        <taxon>Gammaproteobacteria</taxon>
        <taxon>Pseudomonadales</taxon>
        <taxon>Pseudomonadaceae</taxon>
        <taxon>Pseudomonas</taxon>
    </lineage>
</organism>
<dbReference type="InterPro" id="IPR046673">
    <property type="entry name" value="ToxA_N"/>
</dbReference>
<proteinExistence type="predicted"/>
<feature type="domain" description="Dermonecrotic toxin N-terminal" evidence="1">
    <location>
        <begin position="27"/>
        <end position="287"/>
    </location>
</feature>
<sequence length="1049" mass="116115">MTSPERRLLPNAADKTALKTIASTIVQTCPSLLDAAHQVANQILVDKGLSGLDSDRVYFHRFKTAQSSALTFTGWEHLLEKPYETLTLTQLVIHRFRATDQDNADLLGLYCGFYSDGPETENFNQSNEVRLLGSDVLKAFWAVDFSARYTGQLTTFWQTSSDNFRALAKCNFLSLAVQALQHGDLDGADFQRIVGSVIGPVTWPVTLQMLQALHPVGAEVRALDLDGHVASNVLRLVEDSGRQTLYLPGEARAFLLMDNEADLHWWMLEQMNSEDKRTAFLKHFPLADRNQMSENLTDLMNRLVSTWGHSDHQMINRSNVAITGDAFTWLSESTRISMVTEAHLALTSNSDLRKKLWIGYFSAGLKVFGPMAAVGWPFALPLIGASIANMGLNIDQAINGTTPTERKAGVTGAVLNAIDIVFNIPFLISTGAQLEVGPQVEFAEAEEMRGLIEFTSPEAPLLPPLDQTPVTAVDPEASVELTNEIPIETTIASTEQLATPAARQSSSFPKIPASYRCNELLAHRSVEAVPGKYEGIYRLDKEPGYAIEMDGNAYYVRYFADSEDAGNWAIVNPERPNQFAYSLPVRFGSGGKWERIPALRLRGGGQCVGKASFRDTDLTSSSAPASASASATPSAELPLVEPVSPVARPLRLVTPLNDIAGMDMAKMKRWAMNLPDTFAEPSSANRGKPSPADTYADYFRNRRTSKLNEAKEYYSELDWTNLPARPVIPPIDAEMQTAELIDRIFANTDGLVVGETLDRIASMRFMIENMPLFARHINTLYVRGLLSDFAQADLDDFYRSGEMSEDLRGYLSSLGTDPDGRFNMLELIKAAQANGIRPHGLERAFSYKVKIPLTSIEEQMIHARVASQIMWGDEFLNRPGKWIALVEATNTNTFRNLPGLSELRGGIGLRIEEASSTEVAGVRIDPGLEVTRGPFDNGATTRNSSDFLFADLRLQIETPVPQWTEATVNTLLNRNGMFMFEKTQNAYTLVRRNSDGNIVRTMVNRRGDGQVYIWAQAMPRISGIMFRDIAALSQRLIEIGLTLQSRLPS</sequence>
<name>A0A5E7U086_PSEFL</name>
<reference evidence="2 3" key="1">
    <citation type="submission" date="2019-09" db="EMBL/GenBank/DDBJ databases">
        <authorList>
            <person name="Chandra G."/>
            <person name="Truman W A."/>
        </authorList>
    </citation>
    <scope>NUCLEOTIDE SEQUENCE [LARGE SCALE GENOMIC DNA]</scope>
    <source>
        <strain evidence="2">PS941</strain>
    </source>
</reference>
<evidence type="ECO:0000313" key="3">
    <source>
        <dbReference type="Proteomes" id="UP000326452"/>
    </source>
</evidence>
<dbReference type="Proteomes" id="UP000326452">
    <property type="component" value="Unassembled WGS sequence"/>
</dbReference>
<evidence type="ECO:0000259" key="1">
    <source>
        <dbReference type="Pfam" id="PF20178"/>
    </source>
</evidence>
<dbReference type="OrthoDB" id="5653126at2"/>